<protein>
    <submittedName>
        <fullName evidence="1">Uncharacterized protein</fullName>
    </submittedName>
</protein>
<evidence type="ECO:0000313" key="2">
    <source>
        <dbReference type="Proteomes" id="UP000219338"/>
    </source>
</evidence>
<gene>
    <name evidence="1" type="ORF">ARMOST_17294</name>
</gene>
<dbReference type="Proteomes" id="UP000219338">
    <property type="component" value="Unassembled WGS sequence"/>
</dbReference>
<reference evidence="2" key="1">
    <citation type="journal article" date="2017" name="Nat. Ecol. Evol.">
        <title>Genome expansion and lineage-specific genetic innovations in the forest pathogenic fungi Armillaria.</title>
        <authorList>
            <person name="Sipos G."/>
            <person name="Prasanna A.N."/>
            <person name="Walter M.C."/>
            <person name="O'Connor E."/>
            <person name="Balint B."/>
            <person name="Krizsan K."/>
            <person name="Kiss B."/>
            <person name="Hess J."/>
            <person name="Varga T."/>
            <person name="Slot J."/>
            <person name="Riley R."/>
            <person name="Boka B."/>
            <person name="Rigling D."/>
            <person name="Barry K."/>
            <person name="Lee J."/>
            <person name="Mihaltcheva S."/>
            <person name="LaButti K."/>
            <person name="Lipzen A."/>
            <person name="Waldron R."/>
            <person name="Moloney N.M."/>
            <person name="Sperisen C."/>
            <person name="Kredics L."/>
            <person name="Vagvoelgyi C."/>
            <person name="Patrignani A."/>
            <person name="Fitzpatrick D."/>
            <person name="Nagy I."/>
            <person name="Doyle S."/>
            <person name="Anderson J.B."/>
            <person name="Grigoriev I.V."/>
            <person name="Gueldener U."/>
            <person name="Muensterkoetter M."/>
            <person name="Nagy L.G."/>
        </authorList>
    </citation>
    <scope>NUCLEOTIDE SEQUENCE [LARGE SCALE GENOMIC DNA]</scope>
    <source>
        <strain evidence="2">C18/9</strain>
    </source>
</reference>
<evidence type="ECO:0000313" key="1">
    <source>
        <dbReference type="EMBL" id="SJL13845.1"/>
    </source>
</evidence>
<keyword evidence="2" id="KW-1185">Reference proteome</keyword>
<accession>A0A284RYJ7</accession>
<dbReference type="AlphaFoldDB" id="A0A284RYJ7"/>
<sequence>MLPRDLTRLVDPPIAKSPIPWAPFVSEFDLAQLDSPDSYAYHILILATDPPPAPADVDEDEDGQVQIHWLFEDLKRIFSETRHTLTITTPADAAALYHVLQYSDPKISKTILESYDVLELIELKRITPWNLERLVFPLPLHRFPTLRMVSVSPSPPLFGPDCTSIPATRSASWEHSYPVDPRILQIDSVKRMNLNLWRHVLGRFSDVEITQSHIIHKMVATDHFVWVHNLTVLYLADCLIEREVLLGIIDNLLVLKELRLVNLLVENSYNQDAALPSRLEDLTDPNARTRLKVLELVGMDSHYGIGPILKCLNREESVITPFELDGLTIQSYSQYGTLDSVRIVEILRKNDRARELGLGEKELQAILEVKDVMPPPKPLGVQSLMFEVSNLHSVEAFLQPDGWLPFLPHLTDVKIVVCGQEAYISDSTLDSITKILSERKVPVQLEVIPDETVRRAP</sequence>
<organism evidence="1 2">
    <name type="scientific">Armillaria ostoyae</name>
    <name type="common">Armillaria root rot fungus</name>
    <dbReference type="NCBI Taxonomy" id="47428"/>
    <lineage>
        <taxon>Eukaryota</taxon>
        <taxon>Fungi</taxon>
        <taxon>Dikarya</taxon>
        <taxon>Basidiomycota</taxon>
        <taxon>Agaricomycotina</taxon>
        <taxon>Agaricomycetes</taxon>
        <taxon>Agaricomycetidae</taxon>
        <taxon>Agaricales</taxon>
        <taxon>Marasmiineae</taxon>
        <taxon>Physalacriaceae</taxon>
        <taxon>Armillaria</taxon>
    </lineage>
</organism>
<dbReference type="EMBL" id="FUEG01000021">
    <property type="protein sequence ID" value="SJL13845.1"/>
    <property type="molecule type" value="Genomic_DNA"/>
</dbReference>
<dbReference type="OrthoDB" id="2898061at2759"/>
<dbReference type="OMA" id="TRSASWE"/>
<proteinExistence type="predicted"/>
<name>A0A284RYJ7_ARMOS</name>